<accession>A0AAP0FBB3</accession>
<feature type="region of interest" description="Disordered" evidence="1">
    <location>
        <begin position="1"/>
        <end position="27"/>
    </location>
</feature>
<keyword evidence="3" id="KW-1185">Reference proteome</keyword>
<dbReference type="PANTHER" id="PTHR10426:SF86">
    <property type="entry name" value="PROTEIN STRICTOSIDINE SYNTHASE-LIKE 10-LIKE"/>
    <property type="match status" value="1"/>
</dbReference>
<evidence type="ECO:0000256" key="1">
    <source>
        <dbReference type="SAM" id="MobiDB-lite"/>
    </source>
</evidence>
<dbReference type="PANTHER" id="PTHR10426">
    <property type="entry name" value="STRICTOSIDINE SYNTHASE-RELATED"/>
    <property type="match status" value="1"/>
</dbReference>
<dbReference type="GO" id="GO:0012505">
    <property type="term" value="C:endomembrane system"/>
    <property type="evidence" value="ECO:0007669"/>
    <property type="project" value="TreeGrafter"/>
</dbReference>
<organism evidence="2 3">
    <name type="scientific">Stephania yunnanensis</name>
    <dbReference type="NCBI Taxonomy" id="152371"/>
    <lineage>
        <taxon>Eukaryota</taxon>
        <taxon>Viridiplantae</taxon>
        <taxon>Streptophyta</taxon>
        <taxon>Embryophyta</taxon>
        <taxon>Tracheophyta</taxon>
        <taxon>Spermatophyta</taxon>
        <taxon>Magnoliopsida</taxon>
        <taxon>Ranunculales</taxon>
        <taxon>Menispermaceae</taxon>
        <taxon>Menispermoideae</taxon>
        <taxon>Cissampelideae</taxon>
        <taxon>Stephania</taxon>
    </lineage>
</organism>
<dbReference type="EMBL" id="JBBNAF010000010">
    <property type="protein sequence ID" value="KAK9107137.1"/>
    <property type="molecule type" value="Genomic_DNA"/>
</dbReference>
<dbReference type="AlphaFoldDB" id="A0AAP0FBB3"/>
<dbReference type="GO" id="GO:0016787">
    <property type="term" value="F:hydrolase activity"/>
    <property type="evidence" value="ECO:0007669"/>
    <property type="project" value="TreeGrafter"/>
</dbReference>
<dbReference type="InterPro" id="IPR011042">
    <property type="entry name" value="6-blade_b-propeller_TolB-like"/>
</dbReference>
<gene>
    <name evidence="2" type="ORF">Syun_023148</name>
</gene>
<dbReference type="Proteomes" id="UP001420932">
    <property type="component" value="Unassembled WGS sequence"/>
</dbReference>
<sequence length="70" mass="7379">MGRAPRQASEMAVSSSAGPREVCDGSTDPALETICGRPLGVQFNEKNCSLYNADAYYGLLEVGRNGGKPD</sequence>
<evidence type="ECO:0000313" key="3">
    <source>
        <dbReference type="Proteomes" id="UP001420932"/>
    </source>
</evidence>
<name>A0AAP0FBB3_9MAGN</name>
<evidence type="ECO:0000313" key="2">
    <source>
        <dbReference type="EMBL" id="KAK9107137.1"/>
    </source>
</evidence>
<reference evidence="2 3" key="1">
    <citation type="submission" date="2024-01" db="EMBL/GenBank/DDBJ databases">
        <title>Genome assemblies of Stephania.</title>
        <authorList>
            <person name="Yang L."/>
        </authorList>
    </citation>
    <scope>NUCLEOTIDE SEQUENCE [LARGE SCALE GENOMIC DNA]</scope>
    <source>
        <strain evidence="2">YNDBR</strain>
        <tissue evidence="2">Leaf</tissue>
    </source>
</reference>
<proteinExistence type="predicted"/>
<protein>
    <submittedName>
        <fullName evidence="2">Uncharacterized protein</fullName>
    </submittedName>
</protein>
<dbReference type="Gene3D" id="2.120.10.30">
    <property type="entry name" value="TolB, C-terminal domain"/>
    <property type="match status" value="1"/>
</dbReference>
<comment type="caution">
    <text evidence="2">The sequence shown here is derived from an EMBL/GenBank/DDBJ whole genome shotgun (WGS) entry which is preliminary data.</text>
</comment>